<dbReference type="EMBL" id="JAGPXD010000007">
    <property type="protein sequence ID" value="KAH7347561.1"/>
    <property type="molecule type" value="Genomic_DNA"/>
</dbReference>
<feature type="compositionally biased region" description="Low complexity" evidence="1">
    <location>
        <begin position="109"/>
        <end position="123"/>
    </location>
</feature>
<feature type="compositionally biased region" description="Basic and acidic residues" evidence="1">
    <location>
        <begin position="134"/>
        <end position="145"/>
    </location>
</feature>
<comment type="caution">
    <text evidence="2">The sequence shown here is derived from an EMBL/GenBank/DDBJ whole genome shotgun (WGS) entry which is preliminary data.</text>
</comment>
<keyword evidence="3" id="KW-1185">Reference proteome</keyword>
<sequence>MMGQCRTRLYTPASLDKRFVRLHSSPCVAGRQKPVGYSPKRFRGDRNRMKLATTAARCRNGGNARQPHPGALPARLSERHLTWHRAFPAGIPVCPRLLSRDPLAIRGNSSLPGSLGEPLGLTPYETPQAGRGGGRRERGRLDEGSLRGAVSSGDCISGFRPTVTTERAMYAQGACRLNAAAWRPGKYSATRAGSAREIRRGTVLKIRQNSVI</sequence>
<proteinExistence type="predicted"/>
<feature type="region of interest" description="Disordered" evidence="1">
    <location>
        <begin position="109"/>
        <end position="146"/>
    </location>
</feature>
<dbReference type="Proteomes" id="UP000813385">
    <property type="component" value="Unassembled WGS sequence"/>
</dbReference>
<dbReference type="AlphaFoldDB" id="A0A8K0T4S4"/>
<evidence type="ECO:0000313" key="2">
    <source>
        <dbReference type="EMBL" id="KAH7347561.1"/>
    </source>
</evidence>
<organism evidence="2 3">
    <name type="scientific">Plectosphaerella cucumerina</name>
    <dbReference type="NCBI Taxonomy" id="40658"/>
    <lineage>
        <taxon>Eukaryota</taxon>
        <taxon>Fungi</taxon>
        <taxon>Dikarya</taxon>
        <taxon>Ascomycota</taxon>
        <taxon>Pezizomycotina</taxon>
        <taxon>Sordariomycetes</taxon>
        <taxon>Hypocreomycetidae</taxon>
        <taxon>Glomerellales</taxon>
        <taxon>Plectosphaerellaceae</taxon>
        <taxon>Plectosphaerella</taxon>
    </lineage>
</organism>
<protein>
    <submittedName>
        <fullName evidence="2">Uncharacterized protein</fullName>
    </submittedName>
</protein>
<reference evidence="2" key="1">
    <citation type="journal article" date="2021" name="Nat. Commun.">
        <title>Genetic determinants of endophytism in the Arabidopsis root mycobiome.</title>
        <authorList>
            <person name="Mesny F."/>
            <person name="Miyauchi S."/>
            <person name="Thiergart T."/>
            <person name="Pickel B."/>
            <person name="Atanasova L."/>
            <person name="Karlsson M."/>
            <person name="Huettel B."/>
            <person name="Barry K.W."/>
            <person name="Haridas S."/>
            <person name="Chen C."/>
            <person name="Bauer D."/>
            <person name="Andreopoulos W."/>
            <person name="Pangilinan J."/>
            <person name="LaButti K."/>
            <person name="Riley R."/>
            <person name="Lipzen A."/>
            <person name="Clum A."/>
            <person name="Drula E."/>
            <person name="Henrissat B."/>
            <person name="Kohler A."/>
            <person name="Grigoriev I.V."/>
            <person name="Martin F.M."/>
            <person name="Hacquard S."/>
        </authorList>
    </citation>
    <scope>NUCLEOTIDE SEQUENCE</scope>
    <source>
        <strain evidence="2">MPI-CAGE-AT-0016</strain>
    </source>
</reference>
<evidence type="ECO:0000256" key="1">
    <source>
        <dbReference type="SAM" id="MobiDB-lite"/>
    </source>
</evidence>
<evidence type="ECO:0000313" key="3">
    <source>
        <dbReference type="Proteomes" id="UP000813385"/>
    </source>
</evidence>
<gene>
    <name evidence="2" type="ORF">B0T11DRAFT_142650</name>
</gene>
<accession>A0A8K0T4S4</accession>
<name>A0A8K0T4S4_9PEZI</name>